<evidence type="ECO:0000313" key="1">
    <source>
        <dbReference type="EMBL" id="KAH3707241.1"/>
    </source>
</evidence>
<name>A0A9D3YY84_DREPO</name>
<sequence length="55" mass="6286">MVTAESGSAVDRNKEIIWRSDGNYVVDNFILHDKTKFCSECFKSGPIKDVYHNGY</sequence>
<comment type="caution">
    <text evidence="1">The sequence shown here is derived from an EMBL/GenBank/DDBJ whole genome shotgun (WGS) entry which is preliminary data.</text>
</comment>
<dbReference type="EMBL" id="JAIWYP010000014">
    <property type="protein sequence ID" value="KAH3707241.1"/>
    <property type="molecule type" value="Genomic_DNA"/>
</dbReference>
<organism evidence="1 2">
    <name type="scientific">Dreissena polymorpha</name>
    <name type="common">Zebra mussel</name>
    <name type="synonym">Mytilus polymorpha</name>
    <dbReference type="NCBI Taxonomy" id="45954"/>
    <lineage>
        <taxon>Eukaryota</taxon>
        <taxon>Metazoa</taxon>
        <taxon>Spiralia</taxon>
        <taxon>Lophotrochozoa</taxon>
        <taxon>Mollusca</taxon>
        <taxon>Bivalvia</taxon>
        <taxon>Autobranchia</taxon>
        <taxon>Heteroconchia</taxon>
        <taxon>Euheterodonta</taxon>
        <taxon>Imparidentia</taxon>
        <taxon>Neoheterodontei</taxon>
        <taxon>Myida</taxon>
        <taxon>Dreissenoidea</taxon>
        <taxon>Dreissenidae</taxon>
        <taxon>Dreissena</taxon>
    </lineage>
</organism>
<gene>
    <name evidence="1" type="ORF">DPMN_066640</name>
</gene>
<dbReference type="Proteomes" id="UP000828390">
    <property type="component" value="Unassembled WGS sequence"/>
</dbReference>
<reference evidence="1" key="2">
    <citation type="submission" date="2020-11" db="EMBL/GenBank/DDBJ databases">
        <authorList>
            <person name="McCartney M.A."/>
            <person name="Auch B."/>
            <person name="Kono T."/>
            <person name="Mallez S."/>
            <person name="Becker A."/>
            <person name="Gohl D.M."/>
            <person name="Silverstein K.A.T."/>
            <person name="Koren S."/>
            <person name="Bechman K.B."/>
            <person name="Herman A."/>
            <person name="Abrahante J.E."/>
            <person name="Garbe J."/>
        </authorList>
    </citation>
    <scope>NUCLEOTIDE SEQUENCE</scope>
    <source>
        <strain evidence="1">Duluth1</strain>
        <tissue evidence="1">Whole animal</tissue>
    </source>
</reference>
<accession>A0A9D3YY84</accession>
<protein>
    <submittedName>
        <fullName evidence="1">Uncharacterized protein</fullName>
    </submittedName>
</protein>
<dbReference type="AlphaFoldDB" id="A0A9D3YY84"/>
<keyword evidence="2" id="KW-1185">Reference proteome</keyword>
<reference evidence="1" key="1">
    <citation type="journal article" date="2019" name="bioRxiv">
        <title>The Genome of the Zebra Mussel, Dreissena polymorpha: A Resource for Invasive Species Research.</title>
        <authorList>
            <person name="McCartney M.A."/>
            <person name="Auch B."/>
            <person name="Kono T."/>
            <person name="Mallez S."/>
            <person name="Zhang Y."/>
            <person name="Obille A."/>
            <person name="Becker A."/>
            <person name="Abrahante J.E."/>
            <person name="Garbe J."/>
            <person name="Badalamenti J.P."/>
            <person name="Herman A."/>
            <person name="Mangelson H."/>
            <person name="Liachko I."/>
            <person name="Sullivan S."/>
            <person name="Sone E.D."/>
            <person name="Koren S."/>
            <person name="Silverstein K.A.T."/>
            <person name="Beckman K.B."/>
            <person name="Gohl D.M."/>
        </authorList>
    </citation>
    <scope>NUCLEOTIDE SEQUENCE</scope>
    <source>
        <strain evidence="1">Duluth1</strain>
        <tissue evidence="1">Whole animal</tissue>
    </source>
</reference>
<proteinExistence type="predicted"/>
<evidence type="ECO:0000313" key="2">
    <source>
        <dbReference type="Proteomes" id="UP000828390"/>
    </source>
</evidence>